<dbReference type="PATRIC" id="fig|1196324.3.peg.3225"/>
<dbReference type="RefSeq" id="WP_007203225.1">
    <property type="nucleotide sequence ID" value="NZ_AKKV01000036.1"/>
</dbReference>
<protein>
    <submittedName>
        <fullName evidence="2">Uncharacterized protein</fullName>
    </submittedName>
</protein>
<sequence length="169" mass="18985">MSLLHTAIVMYVCFLIIFFVFIFRGEKKENPNEKAVFSSLIAAIALALIPTIVIMGVIFVTTGSTSLLVDFFSLKIDYQQIIVVSISMVVYAFTIDYLFVAIGKRLLGDRGLIVAFASVFRFLCGYIACMICDIGTYDTIKLSLGLVLFWFVLESVFAKKERRDQGMKL</sequence>
<evidence type="ECO:0000313" key="2">
    <source>
        <dbReference type="EMBL" id="EIT84257.1"/>
    </source>
</evidence>
<dbReference type="EMBL" id="AKKV01000036">
    <property type="protein sequence ID" value="EIT84257.1"/>
    <property type="molecule type" value="Genomic_DNA"/>
</dbReference>
<organism evidence="2 3">
    <name type="scientific">Fictibacillus macauensis ZFHKF-1</name>
    <dbReference type="NCBI Taxonomy" id="1196324"/>
    <lineage>
        <taxon>Bacteria</taxon>
        <taxon>Bacillati</taxon>
        <taxon>Bacillota</taxon>
        <taxon>Bacilli</taxon>
        <taxon>Bacillales</taxon>
        <taxon>Fictibacillaceae</taxon>
        <taxon>Fictibacillus</taxon>
    </lineage>
</organism>
<evidence type="ECO:0000256" key="1">
    <source>
        <dbReference type="SAM" id="Phobius"/>
    </source>
</evidence>
<keyword evidence="1" id="KW-0812">Transmembrane</keyword>
<dbReference type="STRING" id="1196324.A374_15763"/>
<dbReference type="AlphaFoldDB" id="I8AF50"/>
<proteinExistence type="predicted"/>
<feature type="transmembrane region" description="Helical" evidence="1">
    <location>
        <begin position="142"/>
        <end position="158"/>
    </location>
</feature>
<gene>
    <name evidence="2" type="ORF">A374_15763</name>
</gene>
<accession>I8AF50</accession>
<name>I8AF50_9BACL</name>
<keyword evidence="1" id="KW-0472">Membrane</keyword>
<keyword evidence="3" id="KW-1185">Reference proteome</keyword>
<evidence type="ECO:0000313" key="3">
    <source>
        <dbReference type="Proteomes" id="UP000004080"/>
    </source>
</evidence>
<reference evidence="2 3" key="1">
    <citation type="journal article" date="2012" name="J. Bacteriol.">
        <title>Genome of Bacillus macauensis ZFHKF-1, a Long-Chain-Forming Bacterium.</title>
        <authorList>
            <person name="Cai L."/>
            <person name="Zhang T."/>
        </authorList>
    </citation>
    <scope>NUCLEOTIDE SEQUENCE [LARGE SCALE GENOMIC DNA]</scope>
    <source>
        <strain evidence="2 3">ZFHKF-1</strain>
    </source>
</reference>
<keyword evidence="1" id="KW-1133">Transmembrane helix</keyword>
<feature type="transmembrane region" description="Helical" evidence="1">
    <location>
        <begin position="6"/>
        <end position="23"/>
    </location>
</feature>
<feature type="transmembrane region" description="Helical" evidence="1">
    <location>
        <begin position="35"/>
        <end position="60"/>
    </location>
</feature>
<feature type="transmembrane region" description="Helical" evidence="1">
    <location>
        <begin position="112"/>
        <end position="136"/>
    </location>
</feature>
<comment type="caution">
    <text evidence="2">The sequence shown here is derived from an EMBL/GenBank/DDBJ whole genome shotgun (WGS) entry which is preliminary data.</text>
</comment>
<dbReference type="Proteomes" id="UP000004080">
    <property type="component" value="Unassembled WGS sequence"/>
</dbReference>
<feature type="transmembrane region" description="Helical" evidence="1">
    <location>
        <begin position="80"/>
        <end position="100"/>
    </location>
</feature>